<comment type="caution">
    <text evidence="2">The sequence shown here is derived from an EMBL/GenBank/DDBJ whole genome shotgun (WGS) entry which is preliminary data.</text>
</comment>
<evidence type="ECO:0000313" key="2">
    <source>
        <dbReference type="EMBL" id="KAB1987376.1"/>
    </source>
</evidence>
<feature type="region of interest" description="Disordered" evidence="1">
    <location>
        <begin position="1"/>
        <end position="21"/>
    </location>
</feature>
<protein>
    <submittedName>
        <fullName evidence="2">Uncharacterized protein</fullName>
    </submittedName>
</protein>
<proteinExistence type="predicted"/>
<dbReference type="Proteomes" id="UP000442990">
    <property type="component" value="Unassembled WGS sequence"/>
</dbReference>
<organism evidence="2 3">
    <name type="scientific">Streptomyces triticiradicis</name>
    <dbReference type="NCBI Taxonomy" id="2651189"/>
    <lineage>
        <taxon>Bacteria</taxon>
        <taxon>Bacillati</taxon>
        <taxon>Actinomycetota</taxon>
        <taxon>Actinomycetes</taxon>
        <taxon>Kitasatosporales</taxon>
        <taxon>Streptomycetaceae</taxon>
        <taxon>Streptomyces</taxon>
    </lineage>
</organism>
<evidence type="ECO:0000313" key="3">
    <source>
        <dbReference type="Proteomes" id="UP000442990"/>
    </source>
</evidence>
<gene>
    <name evidence="2" type="ORF">F8144_18535</name>
</gene>
<accession>A0A7J5DGN3</accession>
<sequence length="87" mass="8848">MPPGTMGVPPGRAKPRPWGRVGAEGAEERLWGCGGVVVGVPAGRVGVRHPRVSGVSSSVPCPLGGPGGREALGAGYGGKYHERFTYP</sequence>
<dbReference type="EMBL" id="WBKG01000014">
    <property type="protein sequence ID" value="KAB1987376.1"/>
    <property type="molecule type" value="Genomic_DNA"/>
</dbReference>
<dbReference type="AlphaFoldDB" id="A0A7J5DGN3"/>
<name>A0A7J5DGN3_9ACTN</name>
<evidence type="ECO:0000256" key="1">
    <source>
        <dbReference type="SAM" id="MobiDB-lite"/>
    </source>
</evidence>
<reference evidence="2 3" key="1">
    <citation type="submission" date="2019-09" db="EMBL/GenBank/DDBJ databases">
        <title>Isolation and identification of active actinomycetes.</title>
        <authorList>
            <person name="Yu Z."/>
            <person name="Han C."/>
            <person name="Yu B."/>
        </authorList>
    </citation>
    <scope>NUCLEOTIDE SEQUENCE [LARGE SCALE GENOMIC DNA]</scope>
    <source>
        <strain evidence="2 3">NEAU-H2</strain>
    </source>
</reference>
<keyword evidence="3" id="KW-1185">Reference proteome</keyword>